<dbReference type="Proteomes" id="UP001139353">
    <property type="component" value="Unassembled WGS sequence"/>
</dbReference>
<evidence type="ECO:0000313" key="3">
    <source>
        <dbReference type="Proteomes" id="UP001139353"/>
    </source>
</evidence>
<dbReference type="AlphaFoldDB" id="A0A9X2BZW1"/>
<sequence length="174" mass="19405">MKQLLFIWMFTLSSCSAASLGEPEPPIPTHEKARIAQVAAEARDSKDISEGQFEQTIEWLNSSPCSGVDRSLPANIRKSLAPYIARHESLGQVKVLNSFVFGGWHIIEIENNVSDEPYLFYPADPSSSRPVASWSGAATIFETTDVEMWAMENAHGIPRKLARCFAWHVTLNRV</sequence>
<accession>A0A9X2BZW1</accession>
<keyword evidence="1" id="KW-0732">Signal</keyword>
<proteinExistence type="predicted"/>
<comment type="caution">
    <text evidence="2">The sequence shown here is derived from an EMBL/GenBank/DDBJ whole genome shotgun (WGS) entry which is preliminary data.</text>
</comment>
<evidence type="ECO:0008006" key="4">
    <source>
        <dbReference type="Google" id="ProtNLM"/>
    </source>
</evidence>
<feature type="chain" id="PRO_5040934602" description="DUF2314 domain-containing protein" evidence="1">
    <location>
        <begin position="18"/>
        <end position="174"/>
    </location>
</feature>
<protein>
    <recommendedName>
        <fullName evidence="4">DUF2314 domain-containing protein</fullName>
    </recommendedName>
</protein>
<keyword evidence="3" id="KW-1185">Reference proteome</keyword>
<dbReference type="PROSITE" id="PS51257">
    <property type="entry name" value="PROKAR_LIPOPROTEIN"/>
    <property type="match status" value="1"/>
</dbReference>
<feature type="signal peptide" evidence="1">
    <location>
        <begin position="1"/>
        <end position="17"/>
    </location>
</feature>
<gene>
    <name evidence="2" type="ORF">LPC04_00050</name>
</gene>
<dbReference type="RefSeq" id="WP_275680127.1">
    <property type="nucleotide sequence ID" value="NZ_JAJLJH010000001.1"/>
</dbReference>
<evidence type="ECO:0000313" key="2">
    <source>
        <dbReference type="EMBL" id="MCK9684094.1"/>
    </source>
</evidence>
<evidence type="ECO:0000256" key="1">
    <source>
        <dbReference type="SAM" id="SignalP"/>
    </source>
</evidence>
<reference evidence="2" key="1">
    <citation type="submission" date="2021-11" db="EMBL/GenBank/DDBJ databases">
        <title>BS-T2-15 a new species belonging to the Comamonadaceae family isolated from the soil of a French oak forest.</title>
        <authorList>
            <person name="Mieszkin S."/>
            <person name="Alain K."/>
        </authorList>
    </citation>
    <scope>NUCLEOTIDE SEQUENCE</scope>
    <source>
        <strain evidence="2">BS-T2-15</strain>
    </source>
</reference>
<organism evidence="2 3">
    <name type="scientific">Scleromatobacter humisilvae</name>
    <dbReference type="NCBI Taxonomy" id="2897159"/>
    <lineage>
        <taxon>Bacteria</taxon>
        <taxon>Pseudomonadati</taxon>
        <taxon>Pseudomonadota</taxon>
        <taxon>Betaproteobacteria</taxon>
        <taxon>Burkholderiales</taxon>
        <taxon>Sphaerotilaceae</taxon>
        <taxon>Scleromatobacter</taxon>
    </lineage>
</organism>
<dbReference type="EMBL" id="JAJLJH010000001">
    <property type="protein sequence ID" value="MCK9684094.1"/>
    <property type="molecule type" value="Genomic_DNA"/>
</dbReference>
<name>A0A9X2BZW1_9BURK</name>